<evidence type="ECO:0000256" key="1">
    <source>
        <dbReference type="SAM" id="MobiDB-lite"/>
    </source>
</evidence>
<feature type="region of interest" description="Disordered" evidence="1">
    <location>
        <begin position="1"/>
        <end position="25"/>
    </location>
</feature>
<name>A0A8H6R6U7_9EURO</name>
<dbReference type="Proteomes" id="UP000641853">
    <property type="component" value="Unassembled WGS sequence"/>
</dbReference>
<evidence type="ECO:0000313" key="3">
    <source>
        <dbReference type="Proteomes" id="UP000641853"/>
    </source>
</evidence>
<reference evidence="2" key="1">
    <citation type="submission" date="2020-06" db="EMBL/GenBank/DDBJ databases">
        <title>Draft genome sequences of strains closely related to Aspergillus parafelis and Aspergillus hiratsukae.</title>
        <authorList>
            <person name="Dos Santos R.A.C."/>
            <person name="Rivero-Menendez O."/>
            <person name="Steenwyk J.L."/>
            <person name="Mead M.E."/>
            <person name="Goldman G.H."/>
            <person name="Alastruey-Izquierdo A."/>
            <person name="Rokas A."/>
        </authorList>
    </citation>
    <scope>NUCLEOTIDE SEQUENCE</scope>
    <source>
        <strain evidence="2">CNM-CM7691</strain>
    </source>
</reference>
<keyword evidence="3" id="KW-1185">Reference proteome</keyword>
<organism evidence="2 3">
    <name type="scientific">Aspergillus felis</name>
    <dbReference type="NCBI Taxonomy" id="1287682"/>
    <lineage>
        <taxon>Eukaryota</taxon>
        <taxon>Fungi</taxon>
        <taxon>Dikarya</taxon>
        <taxon>Ascomycota</taxon>
        <taxon>Pezizomycotina</taxon>
        <taxon>Eurotiomycetes</taxon>
        <taxon>Eurotiomycetidae</taxon>
        <taxon>Eurotiales</taxon>
        <taxon>Aspergillaceae</taxon>
        <taxon>Aspergillus</taxon>
        <taxon>Aspergillus subgen. Fumigati</taxon>
    </lineage>
</organism>
<dbReference type="EMBL" id="JACBAG010001432">
    <property type="protein sequence ID" value="KAF7184867.1"/>
    <property type="molecule type" value="Genomic_DNA"/>
</dbReference>
<accession>A0A8H6R6U7</accession>
<proteinExistence type="predicted"/>
<dbReference type="AlphaFoldDB" id="A0A8H6R6U7"/>
<sequence>MLRRGALGKGKSEQGVLQPCDEGDPGPCVEPASDALVSLPFLRNPVEPLTGGVAAPDCDPFRELTLRVGSFGTLRVSTTAEVRESLATAQPRLWAGFFMWCWQWRRPAAGASARSSIKDEKAVALLHI</sequence>
<protein>
    <submittedName>
        <fullName evidence="2">Uncharacterized protein</fullName>
    </submittedName>
</protein>
<gene>
    <name evidence="2" type="ORF">CNMCM7691_007179</name>
</gene>
<comment type="caution">
    <text evidence="2">The sequence shown here is derived from an EMBL/GenBank/DDBJ whole genome shotgun (WGS) entry which is preliminary data.</text>
</comment>
<evidence type="ECO:0000313" key="2">
    <source>
        <dbReference type="EMBL" id="KAF7184867.1"/>
    </source>
</evidence>